<dbReference type="EMBL" id="GGEC01082889">
    <property type="protein sequence ID" value="MBX63373.1"/>
    <property type="molecule type" value="Transcribed_RNA"/>
</dbReference>
<name>A0A2P2Q8S5_RHIMU</name>
<protein>
    <submittedName>
        <fullName evidence="1">E3 ubiquitin-protein ligase</fullName>
    </submittedName>
</protein>
<dbReference type="AlphaFoldDB" id="A0A2P2Q8S5"/>
<sequence>MGQSRTSGSVRVTVMAPVLVVDPIGPTAPLEVLGPASAA</sequence>
<evidence type="ECO:0000313" key="1">
    <source>
        <dbReference type="EMBL" id="MBX63373.1"/>
    </source>
</evidence>
<accession>A0A2P2Q8S5</accession>
<proteinExistence type="predicted"/>
<organism evidence="1">
    <name type="scientific">Rhizophora mucronata</name>
    <name type="common">Asiatic mangrove</name>
    <dbReference type="NCBI Taxonomy" id="61149"/>
    <lineage>
        <taxon>Eukaryota</taxon>
        <taxon>Viridiplantae</taxon>
        <taxon>Streptophyta</taxon>
        <taxon>Embryophyta</taxon>
        <taxon>Tracheophyta</taxon>
        <taxon>Spermatophyta</taxon>
        <taxon>Magnoliopsida</taxon>
        <taxon>eudicotyledons</taxon>
        <taxon>Gunneridae</taxon>
        <taxon>Pentapetalae</taxon>
        <taxon>rosids</taxon>
        <taxon>fabids</taxon>
        <taxon>Malpighiales</taxon>
        <taxon>Rhizophoraceae</taxon>
        <taxon>Rhizophora</taxon>
    </lineage>
</organism>
<reference evidence="1" key="1">
    <citation type="submission" date="2018-02" db="EMBL/GenBank/DDBJ databases">
        <title>Rhizophora mucronata_Transcriptome.</title>
        <authorList>
            <person name="Meera S.P."/>
            <person name="Sreeshan A."/>
            <person name="Augustine A."/>
        </authorList>
    </citation>
    <scope>NUCLEOTIDE SEQUENCE</scope>
    <source>
        <tissue evidence="1">Leaf</tissue>
    </source>
</reference>